<evidence type="ECO:0000259" key="2">
    <source>
        <dbReference type="Pfam" id="PF02906"/>
    </source>
</evidence>
<keyword evidence="4" id="KW-1185">Reference proteome</keyword>
<evidence type="ECO:0000256" key="1">
    <source>
        <dbReference type="ARBA" id="ARBA00006596"/>
    </source>
</evidence>
<sequence>MLGLYVSTSKRRISHKLLYCKDALSNQLLLPVVLPIHFMHPTESFQRNHFFFIYGENHVTVMPCYDKKLEAAREDFVFQVDTDHYRRGFGFDTVKSSQFSILGRVTPR</sequence>
<dbReference type="EMBL" id="MJEQ01000778">
    <property type="protein sequence ID" value="OIT34065.1"/>
    <property type="molecule type" value="Genomic_DNA"/>
</dbReference>
<accession>A0A314KY38</accession>
<protein>
    <submittedName>
        <fullName evidence="3">Protein nar1</fullName>
    </submittedName>
</protein>
<dbReference type="Proteomes" id="UP000187609">
    <property type="component" value="Unassembled WGS sequence"/>
</dbReference>
<dbReference type="Pfam" id="PF02906">
    <property type="entry name" value="Fe_hyd_lg_C"/>
    <property type="match status" value="1"/>
</dbReference>
<feature type="domain" description="Iron hydrogenase large subunit C-terminal" evidence="2">
    <location>
        <begin position="58"/>
        <end position="81"/>
    </location>
</feature>
<dbReference type="SUPFAM" id="SSF53920">
    <property type="entry name" value="Fe-only hydrogenase"/>
    <property type="match status" value="1"/>
</dbReference>
<comment type="similarity">
    <text evidence="1">Belongs to the NARF family.</text>
</comment>
<dbReference type="InterPro" id="IPR004108">
    <property type="entry name" value="Fe_hydrogenase_lsu_C"/>
</dbReference>
<evidence type="ECO:0000313" key="3">
    <source>
        <dbReference type="EMBL" id="OIT34065.1"/>
    </source>
</evidence>
<reference evidence="3" key="1">
    <citation type="submission" date="2016-11" db="EMBL/GenBank/DDBJ databases">
        <title>The genome of Nicotiana attenuata.</title>
        <authorList>
            <person name="Xu S."/>
            <person name="Brockmoeller T."/>
            <person name="Gaquerel E."/>
            <person name="Navarro A."/>
            <person name="Kuhl H."/>
            <person name="Gase K."/>
            <person name="Ling Z."/>
            <person name="Zhou W."/>
            <person name="Kreitzer C."/>
            <person name="Stanke M."/>
            <person name="Tang H."/>
            <person name="Lyons E."/>
            <person name="Pandey P."/>
            <person name="Pandey S.P."/>
            <person name="Timmermann B."/>
            <person name="Baldwin I.T."/>
        </authorList>
    </citation>
    <scope>NUCLEOTIDE SEQUENCE [LARGE SCALE GENOMIC DNA]</scope>
    <source>
        <strain evidence="3">UT</strain>
    </source>
</reference>
<dbReference type="InterPro" id="IPR009016">
    <property type="entry name" value="Fe_hydrogenase"/>
</dbReference>
<comment type="caution">
    <text evidence="3">The sequence shown here is derived from an EMBL/GenBank/DDBJ whole genome shotgun (WGS) entry which is preliminary data.</text>
</comment>
<name>A0A314KY38_NICAT</name>
<evidence type="ECO:0000313" key="4">
    <source>
        <dbReference type="Proteomes" id="UP000187609"/>
    </source>
</evidence>
<dbReference type="Gene3D" id="3.40.50.1780">
    <property type="match status" value="1"/>
</dbReference>
<dbReference type="AlphaFoldDB" id="A0A314KY38"/>
<dbReference type="Gramene" id="OIT34065">
    <property type="protein sequence ID" value="OIT34065"/>
    <property type="gene ID" value="A4A49_04622"/>
</dbReference>
<gene>
    <name evidence="3" type="primary">NAR1_2</name>
    <name evidence="3" type="ORF">A4A49_04622</name>
</gene>
<proteinExistence type="inferred from homology"/>
<organism evidence="3 4">
    <name type="scientific">Nicotiana attenuata</name>
    <name type="common">Coyote tobacco</name>
    <dbReference type="NCBI Taxonomy" id="49451"/>
    <lineage>
        <taxon>Eukaryota</taxon>
        <taxon>Viridiplantae</taxon>
        <taxon>Streptophyta</taxon>
        <taxon>Embryophyta</taxon>
        <taxon>Tracheophyta</taxon>
        <taxon>Spermatophyta</taxon>
        <taxon>Magnoliopsida</taxon>
        <taxon>eudicotyledons</taxon>
        <taxon>Gunneridae</taxon>
        <taxon>Pentapetalae</taxon>
        <taxon>asterids</taxon>
        <taxon>lamiids</taxon>
        <taxon>Solanales</taxon>
        <taxon>Solanaceae</taxon>
        <taxon>Nicotianoideae</taxon>
        <taxon>Nicotianeae</taxon>
        <taxon>Nicotiana</taxon>
    </lineage>
</organism>